<dbReference type="InterPro" id="IPR019515">
    <property type="entry name" value="VPS54_N"/>
</dbReference>
<dbReference type="PANTHER" id="PTHR13258">
    <property type="entry name" value="SYNDETIN"/>
    <property type="match status" value="1"/>
</dbReference>
<dbReference type="InterPro" id="IPR040047">
    <property type="entry name" value="VPS50"/>
</dbReference>
<comment type="caution">
    <text evidence="6">The sequence shown here is derived from an EMBL/GenBank/DDBJ whole genome shotgun (WGS) entry which is preliminary data.</text>
</comment>
<feature type="domain" description="Vacuolar protein sorting-associated protein 54 N-terminal" evidence="5">
    <location>
        <begin position="96"/>
        <end position="320"/>
    </location>
</feature>
<dbReference type="GO" id="GO:0005829">
    <property type="term" value="C:cytosol"/>
    <property type="evidence" value="ECO:0007669"/>
    <property type="project" value="GOC"/>
</dbReference>
<reference evidence="6 7" key="1">
    <citation type="journal article" date="2021" name="MBio">
        <title>A New Model Trypanosomatid, Novymonas esmeraldas: Genomic Perception of Its 'Candidatus Pandoraea novymonadis' Endosymbiont.</title>
        <authorList>
            <person name="Zakharova A."/>
            <person name="Saura A."/>
            <person name="Butenko A."/>
            <person name="Podesvova L."/>
            <person name="Warmusova S."/>
            <person name="Kostygov A.Y."/>
            <person name="Nenarokova A."/>
            <person name="Lukes J."/>
            <person name="Opperdoes F.R."/>
            <person name="Yurchenko V."/>
        </authorList>
    </citation>
    <scope>NUCLEOTIDE SEQUENCE [LARGE SCALE GENOMIC DNA]</scope>
    <source>
        <strain evidence="6 7">E262AT.01</strain>
    </source>
</reference>
<keyword evidence="7" id="KW-1185">Reference proteome</keyword>
<evidence type="ECO:0000256" key="3">
    <source>
        <dbReference type="ARBA" id="ARBA00023054"/>
    </source>
</evidence>
<dbReference type="EMBL" id="JAECZO010000093">
    <property type="protein sequence ID" value="KAK7197020.1"/>
    <property type="molecule type" value="Genomic_DNA"/>
</dbReference>
<dbReference type="GO" id="GO:0000149">
    <property type="term" value="F:SNARE binding"/>
    <property type="evidence" value="ECO:0007669"/>
    <property type="project" value="TreeGrafter"/>
</dbReference>
<dbReference type="GO" id="GO:0042147">
    <property type="term" value="P:retrograde transport, endosome to Golgi"/>
    <property type="evidence" value="ECO:0007669"/>
    <property type="project" value="InterPro"/>
</dbReference>
<name>A0AAW0ES29_9TRYP</name>
<organism evidence="6 7">
    <name type="scientific">Novymonas esmeraldas</name>
    <dbReference type="NCBI Taxonomy" id="1808958"/>
    <lineage>
        <taxon>Eukaryota</taxon>
        <taxon>Discoba</taxon>
        <taxon>Euglenozoa</taxon>
        <taxon>Kinetoplastea</taxon>
        <taxon>Metakinetoplastina</taxon>
        <taxon>Trypanosomatida</taxon>
        <taxon>Trypanosomatidae</taxon>
        <taxon>Novymonas</taxon>
    </lineage>
</organism>
<evidence type="ECO:0000256" key="4">
    <source>
        <dbReference type="SAM" id="MobiDB-lite"/>
    </source>
</evidence>
<evidence type="ECO:0000256" key="2">
    <source>
        <dbReference type="ARBA" id="ARBA00022927"/>
    </source>
</evidence>
<evidence type="ECO:0000256" key="1">
    <source>
        <dbReference type="ARBA" id="ARBA00022448"/>
    </source>
</evidence>
<keyword evidence="1" id="KW-0813">Transport</keyword>
<feature type="compositionally biased region" description="Acidic residues" evidence="4">
    <location>
        <begin position="79"/>
        <end position="89"/>
    </location>
</feature>
<dbReference type="GO" id="GO:0032456">
    <property type="term" value="P:endocytic recycling"/>
    <property type="evidence" value="ECO:0007669"/>
    <property type="project" value="InterPro"/>
</dbReference>
<keyword evidence="3" id="KW-0175">Coiled coil</keyword>
<protein>
    <recommendedName>
        <fullName evidence="5">Vacuolar protein sorting-associated protein 54 N-terminal domain-containing protein</fullName>
    </recommendedName>
</protein>
<evidence type="ECO:0000313" key="7">
    <source>
        <dbReference type="Proteomes" id="UP001430356"/>
    </source>
</evidence>
<gene>
    <name evidence="6" type="ORF">NESM_000645800</name>
</gene>
<accession>A0AAW0ES29</accession>
<dbReference type="Pfam" id="PF10475">
    <property type="entry name" value="Vps54_N"/>
    <property type="match status" value="1"/>
</dbReference>
<dbReference type="PANTHER" id="PTHR13258:SF0">
    <property type="entry name" value="SYNDETIN"/>
    <property type="match status" value="1"/>
</dbReference>
<proteinExistence type="predicted"/>
<evidence type="ECO:0000313" key="6">
    <source>
        <dbReference type="EMBL" id="KAK7197020.1"/>
    </source>
</evidence>
<dbReference type="GO" id="GO:1990745">
    <property type="term" value="C:EARP complex"/>
    <property type="evidence" value="ECO:0007669"/>
    <property type="project" value="InterPro"/>
</dbReference>
<feature type="region of interest" description="Disordered" evidence="4">
    <location>
        <begin position="74"/>
        <end position="93"/>
    </location>
</feature>
<keyword evidence="2" id="KW-0653">Protein transport</keyword>
<evidence type="ECO:0000259" key="5">
    <source>
        <dbReference type="Pfam" id="PF10475"/>
    </source>
</evidence>
<sequence>MEDVTDSLATAWKEALKGMKIGYKKTKSVLKQIPMDRLKAISGTGGVMSHGDIRRFFQLKYGAEVRNAEGERVAAAEASDVESSDEEPLTDAQVQEKVDKKYFDKTYDSAKFELEHMDGFAYTDDEAESQAMREAAEGKMLELRQKCGIVSTTLKRRVLAHHQAFVNGTEKIRDVNVSLLMTSSDCKKARAAIRKSKAAVASQVALLAQQRTKENVEATIELLEAMKAACAKRTQLMNLISSGKVHEAAGFLKREGPIVMESSLTKIYCMKPVLAEWRLYRDNPKKLTDCIEAVLTDCLTNKFIVSTYRNVLEASQDLGRATETCALVATLLWRAAIQILCKSLTEVSFVKRDDAPLADIAEGIHPDYLILGVRQMAAKLMDFLYLFSTVVRLHEEERYTGSPYAGLHGQALQRVQDVGRKIGRDLVEKLTVVLSNARLSSTDADRALHLFVVASMLTEALGALGLEKAEQASARTQTKAVLLRHMQTHFQRPKAHEVLAFMSDDDWAVSTVSPLSLNMVKPLSPDAFKCSIREVKHYLQQSTDDSAVAAGAMPLMENPFLTQKMLEPADTSSLVQTQTFGTYWASAKTGAAAPAAGRTAESSATAGNMVPGVAGAAPVSAPTSSQEATTTLASSVEMPPSVLTSSAISVANAFLEYQARIAVRFPPLAADILGWCEELLCLYFYTVMDSFVSVSRNVPIEHQGDLSAAAQRVLAEVRATGERAVGAVGGQYTPKDGNRHPGAGAGAAAAAATSRFPPTVWGRLRNEFTSAAHQFALGHRTVACQSVLALILLYEATIQTMSPLLPAAMVQSYMLRCRSLYTAAHEVLHVCIHRLCQAICPMEAVCADIAKLKGGKDEVVVSPYVAQLVGSMKALNERRVPMPTPALESVLLQRLIFVAQAVLVREYSKLTKKRMSDLFVMQLQVDVQAFQQQVAAAFGKSSVVLADYVLRLVKAGFFADDKAQCVNWVRAHHALYLSADLVNWFGAADKPFKLQLEDLLAKELRHQDVLPMDRFAL</sequence>
<dbReference type="GO" id="GO:0015031">
    <property type="term" value="P:protein transport"/>
    <property type="evidence" value="ECO:0007669"/>
    <property type="project" value="UniProtKB-KW"/>
</dbReference>
<dbReference type="Proteomes" id="UP001430356">
    <property type="component" value="Unassembled WGS sequence"/>
</dbReference>
<dbReference type="AlphaFoldDB" id="A0AAW0ES29"/>